<proteinExistence type="predicted"/>
<sequence length="136" mass="15514">MLELIRTKGFSAIKLDTDYVFFPPAADLQINEITDMVENDHYHSIDKHINIDDNNDNNSNDICYPMSSSTIGISSNQPIQNTCWCTSNPTQYSLYHKPGHNSFLSTSQIAINPNVQMNYSPYTMVDERCWLNKSIS</sequence>
<reference evidence="3" key="1">
    <citation type="submission" date="2016-06" db="UniProtKB">
        <authorList>
            <consortium name="WormBaseParasite"/>
        </authorList>
    </citation>
    <scope>IDENTIFICATION</scope>
</reference>
<dbReference type="EMBL" id="UZAK01042730">
    <property type="protein sequence ID" value="VDP69492.1"/>
    <property type="molecule type" value="Genomic_DNA"/>
</dbReference>
<evidence type="ECO:0000313" key="3">
    <source>
        <dbReference type="WBParaSite" id="SCUD_0001955701-mRNA-1"/>
    </source>
</evidence>
<keyword evidence="2" id="KW-1185">Reference proteome</keyword>
<accession>A0A183KWW0</accession>
<evidence type="ECO:0000313" key="2">
    <source>
        <dbReference type="Proteomes" id="UP000279833"/>
    </source>
</evidence>
<organism evidence="3">
    <name type="scientific">Schistosoma curassoni</name>
    <dbReference type="NCBI Taxonomy" id="6186"/>
    <lineage>
        <taxon>Eukaryota</taxon>
        <taxon>Metazoa</taxon>
        <taxon>Spiralia</taxon>
        <taxon>Lophotrochozoa</taxon>
        <taxon>Platyhelminthes</taxon>
        <taxon>Trematoda</taxon>
        <taxon>Digenea</taxon>
        <taxon>Strigeidida</taxon>
        <taxon>Schistosomatoidea</taxon>
        <taxon>Schistosomatidae</taxon>
        <taxon>Schistosoma</taxon>
    </lineage>
</organism>
<protein>
    <submittedName>
        <fullName evidence="3">Nucleotid_trans domain-containing protein</fullName>
    </submittedName>
</protein>
<gene>
    <name evidence="1" type="ORF">SCUD_LOCUS19552</name>
</gene>
<reference evidence="1 2" key="2">
    <citation type="submission" date="2018-11" db="EMBL/GenBank/DDBJ databases">
        <authorList>
            <consortium name="Pathogen Informatics"/>
        </authorList>
    </citation>
    <scope>NUCLEOTIDE SEQUENCE [LARGE SCALE GENOMIC DNA]</scope>
    <source>
        <strain evidence="1">Dakar</strain>
        <strain evidence="2">Dakar, Senegal</strain>
    </source>
</reference>
<dbReference type="WBParaSite" id="SCUD_0001955701-mRNA-1">
    <property type="protein sequence ID" value="SCUD_0001955701-mRNA-1"/>
    <property type="gene ID" value="SCUD_0001955701"/>
</dbReference>
<dbReference type="Proteomes" id="UP000279833">
    <property type="component" value="Unassembled WGS sequence"/>
</dbReference>
<dbReference type="AlphaFoldDB" id="A0A183KWW0"/>
<evidence type="ECO:0000313" key="1">
    <source>
        <dbReference type="EMBL" id="VDP69492.1"/>
    </source>
</evidence>
<name>A0A183KWW0_9TREM</name>